<name>A0ABW1TMN7_9LACO</name>
<evidence type="ECO:0000313" key="2">
    <source>
        <dbReference type="Proteomes" id="UP001596191"/>
    </source>
</evidence>
<protein>
    <recommendedName>
        <fullName evidence="3">Surface layer protein A domain-containing protein</fullName>
    </recommendedName>
</protein>
<proteinExistence type="predicted"/>
<gene>
    <name evidence="1" type="ORF">ACFQET_02320</name>
</gene>
<keyword evidence="2" id="KW-1185">Reference proteome</keyword>
<sequence>MKFNWINKATTILLSSVLIGGVVTTTVPMLTTQAQADSNENAPISYQMFKDDENGVKQAVKTASPKAKMQLNAAFFKRMEKNPVNAYGYAISAYFSQVMEILASHAVSELSRKGQVTPAFTQDYQAMLAVYDQFKGRLEPDYQGVVNDEIDSADQQISENNVDPDSISDISDYFIQYFEIDLRPTKITGMPKVKSTMTKLTAKRTSSKKVIKVSGTVKLGKKANYAQIKTYKGTRYAKLKGSHSFSQKIYAPKAKKVSASVGYYSHGHFSRVTAVKSVHVK</sequence>
<evidence type="ECO:0008006" key="3">
    <source>
        <dbReference type="Google" id="ProtNLM"/>
    </source>
</evidence>
<accession>A0ABW1TMN7</accession>
<organism evidence="1 2">
    <name type="scientific">Levilactobacillus tangyuanensis</name>
    <dbReference type="NCBI Taxonomy" id="2486021"/>
    <lineage>
        <taxon>Bacteria</taxon>
        <taxon>Bacillati</taxon>
        <taxon>Bacillota</taxon>
        <taxon>Bacilli</taxon>
        <taxon>Lactobacillales</taxon>
        <taxon>Lactobacillaceae</taxon>
        <taxon>Levilactobacillus</taxon>
    </lineage>
</organism>
<dbReference type="Proteomes" id="UP001596191">
    <property type="component" value="Unassembled WGS sequence"/>
</dbReference>
<dbReference type="RefSeq" id="WP_125639152.1">
    <property type="nucleotide sequence ID" value="NZ_JBHSSJ010000002.1"/>
</dbReference>
<comment type="caution">
    <text evidence="1">The sequence shown here is derived from an EMBL/GenBank/DDBJ whole genome shotgun (WGS) entry which is preliminary data.</text>
</comment>
<evidence type="ECO:0000313" key="1">
    <source>
        <dbReference type="EMBL" id="MFC6274345.1"/>
    </source>
</evidence>
<reference evidence="2" key="1">
    <citation type="journal article" date="2019" name="Int. J. Syst. Evol. Microbiol.">
        <title>The Global Catalogue of Microorganisms (GCM) 10K type strain sequencing project: providing services to taxonomists for standard genome sequencing and annotation.</title>
        <authorList>
            <consortium name="The Broad Institute Genomics Platform"/>
            <consortium name="The Broad Institute Genome Sequencing Center for Infectious Disease"/>
            <person name="Wu L."/>
            <person name="Ma J."/>
        </authorList>
    </citation>
    <scope>NUCLEOTIDE SEQUENCE [LARGE SCALE GENOMIC DNA]</scope>
    <source>
        <strain evidence="2">CCM 8907</strain>
    </source>
</reference>
<dbReference type="EMBL" id="JBHSSJ010000002">
    <property type="protein sequence ID" value="MFC6274345.1"/>
    <property type="molecule type" value="Genomic_DNA"/>
</dbReference>